<dbReference type="EMBL" id="LAZR01036254">
    <property type="protein sequence ID" value="KKL25329.1"/>
    <property type="molecule type" value="Genomic_DNA"/>
</dbReference>
<reference evidence="1" key="1">
    <citation type="journal article" date="2015" name="Nature">
        <title>Complex archaea that bridge the gap between prokaryotes and eukaryotes.</title>
        <authorList>
            <person name="Spang A."/>
            <person name="Saw J.H."/>
            <person name="Jorgensen S.L."/>
            <person name="Zaremba-Niedzwiedzka K."/>
            <person name="Martijn J."/>
            <person name="Lind A.E."/>
            <person name="van Eijk R."/>
            <person name="Schleper C."/>
            <person name="Guy L."/>
            <person name="Ettema T.J."/>
        </authorList>
    </citation>
    <scope>NUCLEOTIDE SEQUENCE</scope>
</reference>
<feature type="non-terminal residue" evidence="1">
    <location>
        <position position="29"/>
    </location>
</feature>
<accession>A0A0F9BTR1</accession>
<comment type="caution">
    <text evidence="1">The sequence shown here is derived from an EMBL/GenBank/DDBJ whole genome shotgun (WGS) entry which is preliminary data.</text>
</comment>
<proteinExistence type="predicted"/>
<dbReference type="AlphaFoldDB" id="A0A0F9BTR1"/>
<organism evidence="1">
    <name type="scientific">marine sediment metagenome</name>
    <dbReference type="NCBI Taxonomy" id="412755"/>
    <lineage>
        <taxon>unclassified sequences</taxon>
        <taxon>metagenomes</taxon>
        <taxon>ecological metagenomes</taxon>
    </lineage>
</organism>
<name>A0A0F9BTR1_9ZZZZ</name>
<evidence type="ECO:0000313" key="1">
    <source>
        <dbReference type="EMBL" id="KKL25329.1"/>
    </source>
</evidence>
<sequence length="29" mass="3240">MHGSREIDAVDYTARNVCCPKRGCARLCN</sequence>
<gene>
    <name evidence="1" type="ORF">LCGC14_2406390</name>
</gene>
<protein>
    <submittedName>
        <fullName evidence="1">Uncharacterized protein</fullName>
    </submittedName>
</protein>